<feature type="chain" id="PRO_5028970425" evidence="1">
    <location>
        <begin position="23"/>
        <end position="142"/>
    </location>
</feature>
<dbReference type="AlphaFoldDB" id="A0A7C9QS36"/>
<feature type="signal peptide" evidence="1">
    <location>
        <begin position="1"/>
        <end position="22"/>
    </location>
</feature>
<sequence length="142" mass="15136">MNVRSGVGLLLAAVVWNTAASAAEVQVVVDGVKHDKGAVKVALYVDPATFRKEDKALARQSQPAHVGQQVFTFSGLAAGRYAVVVYHDENGNGEMDRFLGMIPTEGYGLSNNPEVSGPPKFEPSAFDVSEGAPTKTVVELRY</sequence>
<dbReference type="InterPro" id="IPR018673">
    <property type="entry name" value="DUF2141"/>
</dbReference>
<name>A0A7C9QS36_9PROT</name>
<accession>A0A7C9QS36</accession>
<evidence type="ECO:0000313" key="2">
    <source>
        <dbReference type="EMBL" id="NFV78917.1"/>
    </source>
</evidence>
<evidence type="ECO:0000256" key="1">
    <source>
        <dbReference type="SAM" id="SignalP"/>
    </source>
</evidence>
<gene>
    <name evidence="2" type="ORF">G4223_02150</name>
</gene>
<dbReference type="RefSeq" id="WP_163674355.1">
    <property type="nucleotide sequence ID" value="NZ_JAAIYP010000007.1"/>
</dbReference>
<evidence type="ECO:0000313" key="3">
    <source>
        <dbReference type="Proteomes" id="UP000480684"/>
    </source>
</evidence>
<reference evidence="2 3" key="1">
    <citation type="submission" date="2020-02" db="EMBL/GenBank/DDBJ databases">
        <authorList>
            <person name="Dziuba M."/>
            <person name="Kuznetsov B."/>
            <person name="Mardanov A."/>
            <person name="Ravin N."/>
            <person name="Grouzdev D."/>
        </authorList>
    </citation>
    <scope>NUCLEOTIDE SEQUENCE [LARGE SCALE GENOMIC DNA]</scope>
    <source>
        <strain evidence="2 3">SpK</strain>
    </source>
</reference>
<organism evidence="2 3">
    <name type="scientific">Magnetospirillum aberrantis SpK</name>
    <dbReference type="NCBI Taxonomy" id="908842"/>
    <lineage>
        <taxon>Bacteria</taxon>
        <taxon>Pseudomonadati</taxon>
        <taxon>Pseudomonadota</taxon>
        <taxon>Alphaproteobacteria</taxon>
        <taxon>Rhodospirillales</taxon>
        <taxon>Rhodospirillaceae</taxon>
        <taxon>Magnetospirillum</taxon>
    </lineage>
</organism>
<protein>
    <submittedName>
        <fullName evidence="2">DUF2141 domain-containing protein</fullName>
    </submittedName>
</protein>
<dbReference type="Pfam" id="PF09912">
    <property type="entry name" value="DUF2141"/>
    <property type="match status" value="1"/>
</dbReference>
<comment type="caution">
    <text evidence="2">The sequence shown here is derived from an EMBL/GenBank/DDBJ whole genome shotgun (WGS) entry which is preliminary data.</text>
</comment>
<keyword evidence="3" id="KW-1185">Reference proteome</keyword>
<dbReference type="Proteomes" id="UP000480684">
    <property type="component" value="Unassembled WGS sequence"/>
</dbReference>
<proteinExistence type="predicted"/>
<dbReference type="EMBL" id="JAAIYP010000007">
    <property type="protein sequence ID" value="NFV78917.1"/>
    <property type="molecule type" value="Genomic_DNA"/>
</dbReference>
<keyword evidence="1" id="KW-0732">Signal</keyword>